<reference evidence="3 4" key="1">
    <citation type="submission" date="2018-10" db="EMBL/GenBank/DDBJ databases">
        <authorList>
            <person name="Chen W.-M."/>
        </authorList>
    </citation>
    <scope>NUCLEOTIDE SEQUENCE [LARGE SCALE GENOMIC DNA]</scope>
    <source>
        <strain evidence="3 4">H-5</strain>
    </source>
</reference>
<evidence type="ECO:0000313" key="3">
    <source>
        <dbReference type="EMBL" id="ROH88497.1"/>
    </source>
</evidence>
<feature type="transmembrane region" description="Helical" evidence="2">
    <location>
        <begin position="33"/>
        <end position="55"/>
    </location>
</feature>
<protein>
    <recommendedName>
        <fullName evidence="5">Peptidase</fullName>
    </recommendedName>
</protein>
<dbReference type="RefSeq" id="WP_123236488.1">
    <property type="nucleotide sequence ID" value="NZ_RJVP01000001.1"/>
</dbReference>
<feature type="region of interest" description="Disordered" evidence="1">
    <location>
        <begin position="1"/>
        <end position="20"/>
    </location>
</feature>
<accession>A0A3N0V6S4</accession>
<dbReference type="InterPro" id="IPR032307">
    <property type="entry name" value="PepSY_TM-like_2"/>
</dbReference>
<gene>
    <name evidence="3" type="ORF">ED236_03345</name>
</gene>
<organism evidence="3 4">
    <name type="scientific">Pseudomethylobacillus aquaticus</name>
    <dbReference type="NCBI Taxonomy" id="2676064"/>
    <lineage>
        <taxon>Bacteria</taxon>
        <taxon>Pseudomonadati</taxon>
        <taxon>Pseudomonadota</taxon>
        <taxon>Betaproteobacteria</taxon>
        <taxon>Nitrosomonadales</taxon>
        <taxon>Methylophilaceae</taxon>
        <taxon>Pseudomethylobacillus</taxon>
    </lineage>
</organism>
<sequence>MSIDASPSTSTPTPRPSTAPARRSFWLRQLYQWHWISSALCLVGMLLFAVTGITLNNAAHIESEAAVVERSATLPAALIKLVETQPAQSKTLPLPVSEWIKANLQIQTRGRAAEWSEQEIYVSMPEAGADAWLSIDRRTGELIYEHSDRGLIAFLNDLHKGRHTGTVWSWFIDIFSVAAILFSLTGMLLLCMRASDRPSTWPLVGLGFVMPLLLLVIFVH</sequence>
<evidence type="ECO:0008006" key="5">
    <source>
        <dbReference type="Google" id="ProtNLM"/>
    </source>
</evidence>
<dbReference type="EMBL" id="RJVP01000001">
    <property type="protein sequence ID" value="ROH88497.1"/>
    <property type="molecule type" value="Genomic_DNA"/>
</dbReference>
<feature type="transmembrane region" description="Helical" evidence="2">
    <location>
        <begin position="167"/>
        <end position="189"/>
    </location>
</feature>
<dbReference type="PANTHER" id="PTHR40115:SF1">
    <property type="entry name" value="INNER MEMBRANE PROTEIN WITH PEPSY TM HELIX"/>
    <property type="match status" value="1"/>
</dbReference>
<dbReference type="Pfam" id="PF16357">
    <property type="entry name" value="PepSY_TM_like_2"/>
    <property type="match status" value="1"/>
</dbReference>
<dbReference type="Proteomes" id="UP000275137">
    <property type="component" value="Unassembled WGS sequence"/>
</dbReference>
<feature type="transmembrane region" description="Helical" evidence="2">
    <location>
        <begin position="201"/>
        <end position="219"/>
    </location>
</feature>
<keyword evidence="2" id="KW-1133">Transmembrane helix</keyword>
<dbReference type="AlphaFoldDB" id="A0A3N0V6S4"/>
<evidence type="ECO:0000256" key="1">
    <source>
        <dbReference type="SAM" id="MobiDB-lite"/>
    </source>
</evidence>
<dbReference type="PANTHER" id="PTHR40115">
    <property type="entry name" value="INNER MEMBRANE PROTEIN WITH PEPSY TM HELIX"/>
    <property type="match status" value="1"/>
</dbReference>
<comment type="caution">
    <text evidence="3">The sequence shown here is derived from an EMBL/GenBank/DDBJ whole genome shotgun (WGS) entry which is preliminary data.</text>
</comment>
<proteinExistence type="predicted"/>
<keyword evidence="4" id="KW-1185">Reference proteome</keyword>
<keyword evidence="2" id="KW-0472">Membrane</keyword>
<name>A0A3N0V6S4_9PROT</name>
<evidence type="ECO:0000256" key="2">
    <source>
        <dbReference type="SAM" id="Phobius"/>
    </source>
</evidence>
<evidence type="ECO:0000313" key="4">
    <source>
        <dbReference type="Proteomes" id="UP000275137"/>
    </source>
</evidence>
<keyword evidence="2" id="KW-0812">Transmembrane</keyword>